<accession>Q9KNA5</accession>
<name>Q9KNA5_VIBCH</name>
<dbReference type="PIR" id="B82506">
    <property type="entry name" value="B82506"/>
</dbReference>
<dbReference type="KEGG" id="vch:VC_A0060"/>
<dbReference type="AlphaFoldDB" id="Q9KNA5"/>
<dbReference type="HOGENOM" id="CLU_3123959_0_0_6"/>
<dbReference type="DNASU" id="2612131"/>
<dbReference type="STRING" id="243277.VC_A0060"/>
<keyword evidence="2" id="KW-1185">Reference proteome</keyword>
<dbReference type="EMBL" id="AE003853">
    <property type="protein sequence ID" value="AAF95974.1"/>
    <property type="molecule type" value="Genomic_DNA"/>
</dbReference>
<protein>
    <submittedName>
        <fullName evidence="1">Uncharacterized protein</fullName>
    </submittedName>
</protein>
<gene>
    <name evidence="1" type="ordered locus">VC_A0060</name>
</gene>
<organism evidence="1 2">
    <name type="scientific">Vibrio cholerae serotype O1 (strain ATCC 39315 / El Tor Inaba N16961)</name>
    <dbReference type="NCBI Taxonomy" id="243277"/>
    <lineage>
        <taxon>Bacteria</taxon>
        <taxon>Pseudomonadati</taxon>
        <taxon>Pseudomonadota</taxon>
        <taxon>Gammaproteobacteria</taxon>
        <taxon>Vibrionales</taxon>
        <taxon>Vibrionaceae</taxon>
        <taxon>Vibrio</taxon>
    </lineage>
</organism>
<evidence type="ECO:0000313" key="2">
    <source>
        <dbReference type="Proteomes" id="UP000000584"/>
    </source>
</evidence>
<proteinExistence type="predicted"/>
<reference evidence="1 2" key="1">
    <citation type="journal article" date="2000" name="Nature">
        <title>DNA sequence of both chromosomes of the cholera pathogen Vibrio cholerae.</title>
        <authorList>
            <person name="Heidelberg J.F."/>
            <person name="Eisen J.A."/>
            <person name="Nelson W.C."/>
            <person name="Clayton R.A."/>
            <person name="Gwinn M.L."/>
            <person name="Dodson R.J."/>
            <person name="Haft D.H."/>
            <person name="Hickey E.K."/>
            <person name="Peterson J.D."/>
            <person name="Umayam L.A."/>
            <person name="Gill S.R."/>
            <person name="Nelson K.E."/>
            <person name="Read T.D."/>
            <person name="Tettelin H."/>
            <person name="Richardson D."/>
            <person name="Ermolaeva M.D."/>
            <person name="Vamathevan J."/>
            <person name="Bass S."/>
            <person name="Qin H."/>
            <person name="Dragoi I."/>
            <person name="Sellers P."/>
            <person name="McDonald L."/>
            <person name="Utterback T."/>
            <person name="Fleishmann R.D."/>
            <person name="Nierman W.C."/>
            <person name="White O."/>
            <person name="Salzberg S.L."/>
            <person name="Smith H.O."/>
            <person name="Colwell R.R."/>
            <person name="Mekalanos J.J."/>
            <person name="Venter J.C."/>
            <person name="Fraser C.M."/>
        </authorList>
    </citation>
    <scope>NUCLEOTIDE SEQUENCE [LARGE SCALE GENOMIC DNA]</scope>
    <source>
        <strain evidence="2">ATCC 39315 / El Tor Inaba N16961</strain>
    </source>
</reference>
<dbReference type="EnsemblBacteria" id="AAF95974">
    <property type="protein sequence ID" value="AAF95974"/>
    <property type="gene ID" value="VC_A0060"/>
</dbReference>
<evidence type="ECO:0000313" key="1">
    <source>
        <dbReference type="EMBL" id="AAF95974.1"/>
    </source>
</evidence>
<sequence length="58" mass="6844">MALSKGQPMDVQIFSRQICHSLAAYLQHQVVWVYPYLPYGFWDYFVGQLSMVRRFALS</sequence>
<dbReference type="Proteomes" id="UP000000584">
    <property type="component" value="Chromosome II"/>
</dbReference>